<reference evidence="3" key="1">
    <citation type="submission" date="2016-12" db="EMBL/GenBank/DDBJ databases">
        <authorList>
            <person name="Jung M.Y."/>
            <person name="Lee S.H."/>
        </authorList>
    </citation>
    <scope>NUCLEOTIDE SEQUENCE [LARGE SCALE GENOMIC DNA]</scope>
    <source>
        <strain evidence="3">WiKim39</strain>
    </source>
</reference>
<protein>
    <submittedName>
        <fullName evidence="2">NAD-dependent dehydratase</fullName>
    </submittedName>
</protein>
<evidence type="ECO:0000313" key="3">
    <source>
        <dbReference type="Proteomes" id="UP000187499"/>
    </source>
</evidence>
<dbReference type="KEGG" id="lalw:BTM29_06480"/>
<dbReference type="Proteomes" id="UP000187499">
    <property type="component" value="Chromosome"/>
</dbReference>
<dbReference type="PANTHER" id="PTHR15020">
    <property type="entry name" value="FLAVIN REDUCTASE-RELATED"/>
    <property type="match status" value="1"/>
</dbReference>
<dbReference type="Pfam" id="PF13460">
    <property type="entry name" value="NAD_binding_10"/>
    <property type="match status" value="1"/>
</dbReference>
<dbReference type="Gene3D" id="3.40.50.720">
    <property type="entry name" value="NAD(P)-binding Rossmann-like Domain"/>
    <property type="match status" value="1"/>
</dbReference>
<dbReference type="PANTHER" id="PTHR15020:SF50">
    <property type="entry name" value="UPF0659 PROTEIN YMR090W"/>
    <property type="match status" value="1"/>
</dbReference>
<sequence length="213" mass="23721">MTKVLIVGAHGQTARIVTDRLLNETDDQLVLFLRNSSRLNQYETNDRVELVDGDILDTDSLAKTMDGVDIVYSNVGGPNLADQATSLLNAMKQAGKKRLIFISSLGAYHEVPGKFGEWNEQAIADYLPGFRKSAQLIEASNTDYTMIRPAWMSNKDEINYETTQKTEPFKGTEVSRKSIADFVIKLLNDPTKHIGESVGLNKPNTDGDKPEWI</sequence>
<dbReference type="STRING" id="1847728.BTM29_06480"/>
<name>A0A1P8Q328_9LACO</name>
<dbReference type="EMBL" id="CP019323">
    <property type="protein sequence ID" value="APX72226.1"/>
    <property type="molecule type" value="Genomic_DNA"/>
</dbReference>
<dbReference type="InterPro" id="IPR036291">
    <property type="entry name" value="NAD(P)-bd_dom_sf"/>
</dbReference>
<dbReference type="OrthoDB" id="9803892at2"/>
<dbReference type="SUPFAM" id="SSF51735">
    <property type="entry name" value="NAD(P)-binding Rossmann-fold domains"/>
    <property type="match status" value="1"/>
</dbReference>
<keyword evidence="3" id="KW-1185">Reference proteome</keyword>
<dbReference type="InterPro" id="IPR016040">
    <property type="entry name" value="NAD(P)-bd_dom"/>
</dbReference>
<dbReference type="AlphaFoldDB" id="A0A1P8Q328"/>
<gene>
    <name evidence="2" type="ORF">BTM29_06480</name>
</gene>
<evidence type="ECO:0000313" key="2">
    <source>
        <dbReference type="EMBL" id="APX72226.1"/>
    </source>
</evidence>
<dbReference type="RefSeq" id="WP_076614919.1">
    <property type="nucleotide sequence ID" value="NZ_CP019323.1"/>
</dbReference>
<feature type="domain" description="NAD(P)-binding" evidence="1">
    <location>
        <begin position="8"/>
        <end position="190"/>
    </location>
</feature>
<organism evidence="2 3">
    <name type="scientific">Companilactobacillus allii</name>
    <dbReference type="NCBI Taxonomy" id="1847728"/>
    <lineage>
        <taxon>Bacteria</taxon>
        <taxon>Bacillati</taxon>
        <taxon>Bacillota</taxon>
        <taxon>Bacilli</taxon>
        <taxon>Lactobacillales</taxon>
        <taxon>Lactobacillaceae</taxon>
        <taxon>Companilactobacillus</taxon>
    </lineage>
</organism>
<accession>A0A1P8Q328</accession>
<evidence type="ECO:0000259" key="1">
    <source>
        <dbReference type="Pfam" id="PF13460"/>
    </source>
</evidence>
<dbReference type="CDD" id="cd05267">
    <property type="entry name" value="SDR_a6"/>
    <property type="match status" value="1"/>
</dbReference>
<proteinExistence type="predicted"/>